<evidence type="ECO:0000313" key="6">
    <source>
        <dbReference type="Proteomes" id="UP000266188"/>
    </source>
</evidence>
<dbReference type="STRING" id="2070753.A0A3A2ZWR0"/>
<feature type="compositionally biased region" description="Polar residues" evidence="3">
    <location>
        <begin position="560"/>
        <end position="570"/>
    </location>
</feature>
<dbReference type="CDD" id="cd16988">
    <property type="entry name" value="ANTH_N_YAP180"/>
    <property type="match status" value="1"/>
</dbReference>
<dbReference type="InterPro" id="IPR011417">
    <property type="entry name" value="ANTH_dom"/>
</dbReference>
<dbReference type="PANTHER" id="PTHR22951:SF5">
    <property type="entry name" value="PHOSPHATIDYLINOSITOL-BINDING CLATHRIN ASSEMBLY PROTEIN LAP"/>
    <property type="match status" value="1"/>
</dbReference>
<evidence type="ECO:0000259" key="4">
    <source>
        <dbReference type="PROSITE" id="PS50942"/>
    </source>
</evidence>
<feature type="region of interest" description="Disordered" evidence="3">
    <location>
        <begin position="275"/>
        <end position="321"/>
    </location>
</feature>
<dbReference type="GO" id="GO:0005545">
    <property type="term" value="F:1-phosphatidylinositol binding"/>
    <property type="evidence" value="ECO:0007669"/>
    <property type="project" value="InterPro"/>
</dbReference>
<dbReference type="InterPro" id="IPR014712">
    <property type="entry name" value="ANTH_dom_sf"/>
</dbReference>
<evidence type="ECO:0000256" key="1">
    <source>
        <dbReference type="ARBA" id="ARBA00004496"/>
    </source>
</evidence>
<evidence type="ECO:0000256" key="3">
    <source>
        <dbReference type="SAM" id="MobiDB-lite"/>
    </source>
</evidence>
<evidence type="ECO:0000256" key="2">
    <source>
        <dbReference type="ARBA" id="ARBA00022490"/>
    </source>
</evidence>
<name>A0A3A2ZWR0_9EURO</name>
<dbReference type="GO" id="GO:0032050">
    <property type="term" value="F:clathrin heavy chain binding"/>
    <property type="evidence" value="ECO:0007669"/>
    <property type="project" value="TreeGrafter"/>
</dbReference>
<dbReference type="Gene3D" id="1.20.58.150">
    <property type="entry name" value="ANTH domain"/>
    <property type="match status" value="1"/>
</dbReference>
<feature type="region of interest" description="Disordered" evidence="3">
    <location>
        <begin position="509"/>
        <end position="605"/>
    </location>
</feature>
<gene>
    <name evidence="5" type="ORF">PHISCL_00483</name>
</gene>
<dbReference type="InterPro" id="IPR008942">
    <property type="entry name" value="ENTH_VHS"/>
</dbReference>
<dbReference type="AlphaFoldDB" id="A0A3A2ZWR0"/>
<feature type="compositionally biased region" description="Polar residues" evidence="3">
    <location>
        <begin position="425"/>
        <end position="436"/>
    </location>
</feature>
<feature type="compositionally biased region" description="Low complexity" evidence="3">
    <location>
        <begin position="543"/>
        <end position="559"/>
    </location>
</feature>
<dbReference type="Proteomes" id="UP000266188">
    <property type="component" value="Unassembled WGS sequence"/>
</dbReference>
<reference evidence="6" key="1">
    <citation type="submission" date="2017-02" db="EMBL/GenBank/DDBJ databases">
        <authorList>
            <person name="Tafer H."/>
            <person name="Lopandic K."/>
        </authorList>
    </citation>
    <scope>NUCLEOTIDE SEQUENCE [LARGE SCALE GENOMIC DNA]</scope>
    <source>
        <strain evidence="6">CBS 366.77</strain>
    </source>
</reference>
<dbReference type="EMBL" id="MVGC01000008">
    <property type="protein sequence ID" value="RJE27130.1"/>
    <property type="molecule type" value="Genomic_DNA"/>
</dbReference>
<dbReference type="FunFam" id="1.20.58.150:FF:000004">
    <property type="entry name" value="ENTH domain protein"/>
    <property type="match status" value="1"/>
</dbReference>
<feature type="compositionally biased region" description="Low complexity" evidence="3">
    <location>
        <begin position="450"/>
        <end position="460"/>
    </location>
</feature>
<dbReference type="OrthoDB" id="44015at2759"/>
<feature type="compositionally biased region" description="Low complexity" evidence="3">
    <location>
        <begin position="345"/>
        <end position="379"/>
    </location>
</feature>
<dbReference type="GO" id="GO:0005905">
    <property type="term" value="C:clathrin-coated pit"/>
    <property type="evidence" value="ECO:0007669"/>
    <property type="project" value="TreeGrafter"/>
</dbReference>
<accession>A0A3A2ZWR0</accession>
<dbReference type="GO" id="GO:0030136">
    <property type="term" value="C:clathrin-coated vesicle"/>
    <property type="evidence" value="ECO:0007669"/>
    <property type="project" value="InterPro"/>
</dbReference>
<feature type="domain" description="ENTH" evidence="4">
    <location>
        <begin position="1"/>
        <end position="124"/>
    </location>
</feature>
<dbReference type="InterPro" id="IPR045192">
    <property type="entry name" value="AP180-like"/>
</dbReference>
<evidence type="ECO:0000313" key="5">
    <source>
        <dbReference type="EMBL" id="RJE27130.1"/>
    </source>
</evidence>
<keyword evidence="2" id="KW-0963">Cytoplasm</keyword>
<comment type="caution">
    <text evidence="5">The sequence shown here is derived from an EMBL/GenBank/DDBJ whole genome shotgun (WGS) entry which is preliminary data.</text>
</comment>
<organism evidence="5 6">
    <name type="scientific">Aspergillus sclerotialis</name>
    <dbReference type="NCBI Taxonomy" id="2070753"/>
    <lineage>
        <taxon>Eukaryota</taxon>
        <taxon>Fungi</taxon>
        <taxon>Dikarya</taxon>
        <taxon>Ascomycota</taxon>
        <taxon>Pezizomycotina</taxon>
        <taxon>Eurotiomycetes</taxon>
        <taxon>Eurotiomycetidae</taxon>
        <taxon>Eurotiales</taxon>
        <taxon>Aspergillaceae</taxon>
        <taxon>Aspergillus</taxon>
        <taxon>Aspergillus subgen. Polypaecilum</taxon>
    </lineage>
</organism>
<dbReference type="SMART" id="SM00273">
    <property type="entry name" value="ENTH"/>
    <property type="match status" value="1"/>
</dbReference>
<sequence>MSSKFEKSVKGATKIKLAAPKSKYIEHILVATHTGEAGVAEIFRTLHLRLRDSTWTVVFKALIVAHFMVREGQRDATLQYLAENPKMLAISGYSEVQTQGHNIRRYTDYLVSRARAFEHCKIDHVRNGQGRMRRLTVEKGLLRETEVVQKQIKSLLRCDFLTDEVENEITLTAFRLLTLDLLSLYSVMNEGTINVLEQYFEMSRPDSERALQIYKTFTTQTEEVVRFLGIARHFEAATKLEIPKLKHASTDLTRLLEDDLNDPDFDLRRREYLAQKEAKRGGRRTTSASNNSAPKRQPSPQPTPARPQTAPKPETKPDPQADLIDFFDSIEPNQPTMGQQNYMQQNSFQQQPQMQFQQTGFQPQQQGFYQQTSFQQQPQSTAFGGAFQPQNINPFGQQQAQPQQQQQQQQQQPFSNSAGGGFGSYPSQPQSYGFQSNLSAIPQNNFATFSQQQQSMGTPQQPQPTNPFRQSMMMSTPTGSTGPPPPMPLSRQDTNPFAKRLSMAPQYNAGTHQQFPPQAPQPAQPLQPQRTGTNPFARSSTVPPQNQQGLQPLQPTPTGSTNPFRQSAMVNQQTGQGWQTSGQNGSMGGLEQLETIPIFPRPGMM</sequence>
<feature type="region of interest" description="Disordered" evidence="3">
    <location>
        <begin position="450"/>
        <end position="494"/>
    </location>
</feature>
<feature type="compositionally biased region" description="Low complexity" evidence="3">
    <location>
        <begin position="571"/>
        <end position="584"/>
    </location>
</feature>
<feature type="compositionally biased region" description="Low complexity" evidence="3">
    <location>
        <begin position="397"/>
        <end position="413"/>
    </location>
</feature>
<dbReference type="SUPFAM" id="SSF89009">
    <property type="entry name" value="GAT-like domain"/>
    <property type="match status" value="1"/>
</dbReference>
<dbReference type="GO" id="GO:0048268">
    <property type="term" value="P:clathrin coat assembly"/>
    <property type="evidence" value="ECO:0007669"/>
    <property type="project" value="InterPro"/>
</dbReference>
<feature type="compositionally biased region" description="Polar residues" evidence="3">
    <location>
        <begin position="284"/>
        <end position="294"/>
    </location>
</feature>
<keyword evidence="6" id="KW-1185">Reference proteome</keyword>
<feature type="region of interest" description="Disordered" evidence="3">
    <location>
        <begin position="345"/>
        <end position="436"/>
    </location>
</feature>
<dbReference type="PANTHER" id="PTHR22951">
    <property type="entry name" value="CLATHRIN ASSEMBLY PROTEIN"/>
    <property type="match status" value="1"/>
</dbReference>
<dbReference type="GO" id="GO:0006900">
    <property type="term" value="P:vesicle budding from membrane"/>
    <property type="evidence" value="ECO:0007669"/>
    <property type="project" value="TreeGrafter"/>
</dbReference>
<dbReference type="GO" id="GO:0005546">
    <property type="term" value="F:phosphatidylinositol-4,5-bisphosphate binding"/>
    <property type="evidence" value="ECO:0007669"/>
    <property type="project" value="TreeGrafter"/>
</dbReference>
<protein>
    <submittedName>
        <fullName evidence="5">ENTH domain-containing protein</fullName>
    </submittedName>
</protein>
<dbReference type="PROSITE" id="PS50942">
    <property type="entry name" value="ENTH"/>
    <property type="match status" value="1"/>
</dbReference>
<dbReference type="InterPro" id="IPR013809">
    <property type="entry name" value="ENTH"/>
</dbReference>
<dbReference type="Gene3D" id="1.25.40.90">
    <property type="match status" value="1"/>
</dbReference>
<feature type="compositionally biased region" description="Polar residues" evidence="3">
    <location>
        <begin position="530"/>
        <end position="542"/>
    </location>
</feature>
<dbReference type="Pfam" id="PF07651">
    <property type="entry name" value="ANTH"/>
    <property type="match status" value="1"/>
</dbReference>
<proteinExistence type="predicted"/>
<feature type="compositionally biased region" description="Low complexity" evidence="3">
    <location>
        <begin position="471"/>
        <end position="481"/>
    </location>
</feature>
<dbReference type="FunFam" id="1.25.40.90:FF:000025">
    <property type="entry name" value="ENTH domain protein"/>
    <property type="match status" value="1"/>
</dbReference>
<dbReference type="SUPFAM" id="SSF48464">
    <property type="entry name" value="ENTH/VHS domain"/>
    <property type="match status" value="1"/>
</dbReference>
<dbReference type="GO" id="GO:0072583">
    <property type="term" value="P:clathrin-dependent endocytosis"/>
    <property type="evidence" value="ECO:0007669"/>
    <property type="project" value="InterPro"/>
</dbReference>
<dbReference type="GO" id="GO:0000149">
    <property type="term" value="F:SNARE binding"/>
    <property type="evidence" value="ECO:0007669"/>
    <property type="project" value="TreeGrafter"/>
</dbReference>
<comment type="subcellular location">
    <subcellularLocation>
        <location evidence="1">Cytoplasm</location>
    </subcellularLocation>
</comment>